<gene>
    <name evidence="2" type="ORF">BDW42DRAFT_172849</name>
</gene>
<dbReference type="Proteomes" id="UP000235023">
    <property type="component" value="Unassembled WGS sequence"/>
</dbReference>
<dbReference type="InterPro" id="IPR036291">
    <property type="entry name" value="NAD(P)-bd_dom_sf"/>
</dbReference>
<organism evidence="2 3">
    <name type="scientific">Aspergillus taichungensis</name>
    <dbReference type="NCBI Taxonomy" id="482145"/>
    <lineage>
        <taxon>Eukaryota</taxon>
        <taxon>Fungi</taxon>
        <taxon>Dikarya</taxon>
        <taxon>Ascomycota</taxon>
        <taxon>Pezizomycotina</taxon>
        <taxon>Eurotiomycetes</taxon>
        <taxon>Eurotiomycetidae</taxon>
        <taxon>Eurotiales</taxon>
        <taxon>Aspergillaceae</taxon>
        <taxon>Aspergillus</taxon>
        <taxon>Aspergillus subgen. Circumdati</taxon>
    </lineage>
</organism>
<dbReference type="EMBL" id="KZ559560">
    <property type="protein sequence ID" value="PLN79450.1"/>
    <property type="molecule type" value="Genomic_DNA"/>
</dbReference>
<protein>
    <submittedName>
        <fullName evidence="2">NAD(P)-binding protein</fullName>
    </submittedName>
</protein>
<dbReference type="PANTHER" id="PTHR32487">
    <property type="entry name" value="3-OXO-DELTA(4,5)-STEROID 5-BETA-REDUCTASE"/>
    <property type="match status" value="1"/>
</dbReference>
<dbReference type="CDD" id="cd08948">
    <property type="entry name" value="5beta-POR_like_SDR_a"/>
    <property type="match status" value="1"/>
</dbReference>
<dbReference type="SUPFAM" id="SSF51735">
    <property type="entry name" value="NAD(P)-binding Rossmann-fold domains"/>
    <property type="match status" value="1"/>
</dbReference>
<evidence type="ECO:0000259" key="1">
    <source>
        <dbReference type="Pfam" id="PF22917"/>
    </source>
</evidence>
<dbReference type="Pfam" id="PF22917">
    <property type="entry name" value="PRISE"/>
    <property type="match status" value="1"/>
</dbReference>
<sequence length="419" mass="46705">MPTAIVTGATGITGNAIVQHLLQDPSYTKIYTLSRRQPGHQDPRIQHAKLDLQASTTEMAQALQGVAADYVFFSAYLARPDEGDSARVNSTLLSNFIEALEATGAIKQLKRLILTCGFKHYGVHLGLPKQPLLESDPRLENGVGGCDWPPNFYYAQQDILEKAARRGNWEWICTLPNDVIGYAKNNFMNEATALGLYCAASKALPGSKLIYPGNRTNYFAYNCWTSAETHARFCLWAATAPGAGNNIFNVTNGDTESFQNLWPRLAARFGCTVPGDMFGPDDGQRADTSCATETQLPNSHPICVQARELGIPEDDALRTQRPMLRLPVDPQKWAQRQDVQEAWRKVRDKYNLDQKAWDGATWDFLTFVLGREWGCVGSMSKARALGWSGYEDTWEAFERTFETLEREGILPPVEKLRSG</sequence>
<dbReference type="AlphaFoldDB" id="A0A2J5HQC6"/>
<dbReference type="Gene3D" id="3.40.50.720">
    <property type="entry name" value="NAD(P)-binding Rossmann-like Domain"/>
    <property type="match status" value="1"/>
</dbReference>
<evidence type="ECO:0000313" key="2">
    <source>
        <dbReference type="EMBL" id="PLN79450.1"/>
    </source>
</evidence>
<dbReference type="OrthoDB" id="1731983at2759"/>
<reference evidence="3" key="1">
    <citation type="submission" date="2017-12" db="EMBL/GenBank/DDBJ databases">
        <authorList>
            <consortium name="DOE Joint Genome Institute"/>
            <person name="Mondo S.J."/>
            <person name="Kjaerbolling I."/>
            <person name="Vesth T.C."/>
            <person name="Frisvad J.C."/>
            <person name="Nybo J.L."/>
            <person name="Theobald S."/>
            <person name="Kuo A."/>
            <person name="Bowyer P."/>
            <person name="Matsuda Y."/>
            <person name="Lyhne E.K."/>
            <person name="Kogle M.E."/>
            <person name="Clum A."/>
            <person name="Lipzen A."/>
            <person name="Salamov A."/>
            <person name="Ngan C.Y."/>
            <person name="Daum C."/>
            <person name="Chiniquy J."/>
            <person name="Barry K."/>
            <person name="LaButti K."/>
            <person name="Haridas S."/>
            <person name="Simmons B.A."/>
            <person name="Magnuson J.K."/>
            <person name="Mortensen U.H."/>
            <person name="Larsen T.O."/>
            <person name="Grigoriev I.V."/>
            <person name="Baker S.E."/>
            <person name="Andersen M.R."/>
            <person name="Nordberg H.P."/>
            <person name="Cantor M.N."/>
            <person name="Hua S.X."/>
        </authorList>
    </citation>
    <scope>NUCLEOTIDE SEQUENCE [LARGE SCALE GENOMIC DNA]</scope>
    <source>
        <strain evidence="3">IBT 19404</strain>
    </source>
</reference>
<evidence type="ECO:0000313" key="3">
    <source>
        <dbReference type="Proteomes" id="UP000235023"/>
    </source>
</evidence>
<accession>A0A2J5HQC6</accession>
<dbReference type="PANTHER" id="PTHR32487:SF0">
    <property type="entry name" value="3-OXO-DELTA(4,5)-STEROID 5-BETA-REDUCTASE"/>
    <property type="match status" value="1"/>
</dbReference>
<proteinExistence type="predicted"/>
<name>A0A2J5HQC6_9EURO</name>
<dbReference type="InterPro" id="IPR055222">
    <property type="entry name" value="PRISE-like_Rossmann-fold"/>
</dbReference>
<feature type="domain" description="PRISE-like Rossmann-fold" evidence="1">
    <location>
        <begin position="49"/>
        <end position="272"/>
    </location>
</feature>
<keyword evidence="3" id="KW-1185">Reference proteome</keyword>